<dbReference type="RefSeq" id="WP_075000552.1">
    <property type="nucleotide sequence ID" value="NZ_FOGO01000005.1"/>
</dbReference>
<evidence type="ECO:0000313" key="2">
    <source>
        <dbReference type="EMBL" id="SER91432.1"/>
    </source>
</evidence>
<keyword evidence="3" id="KW-1185">Reference proteome</keyword>
<sequence length="68" mass="7397">MAESQDDGRLAGRLAALAALGFVLVIPPLLARFDRVDRVFGVPVLWAYLYLVWVVVIGLVAAVCARSR</sequence>
<dbReference type="EMBL" id="FOGO01000005">
    <property type="protein sequence ID" value="SER91432.1"/>
    <property type="molecule type" value="Genomic_DNA"/>
</dbReference>
<keyword evidence="1" id="KW-1133">Transmembrane helix</keyword>
<feature type="transmembrane region" description="Helical" evidence="1">
    <location>
        <begin position="45"/>
        <end position="65"/>
    </location>
</feature>
<organism evidence="2 3">
    <name type="scientific">Streptomyces qinglanensis</name>
    <dbReference type="NCBI Taxonomy" id="943816"/>
    <lineage>
        <taxon>Bacteria</taxon>
        <taxon>Bacillati</taxon>
        <taxon>Actinomycetota</taxon>
        <taxon>Actinomycetes</taxon>
        <taxon>Kitasatosporales</taxon>
        <taxon>Streptomycetaceae</taxon>
        <taxon>Streptomyces</taxon>
    </lineage>
</organism>
<gene>
    <name evidence="2" type="ORF">SAMN05421870_105286</name>
</gene>
<reference evidence="3" key="1">
    <citation type="submission" date="2016-10" db="EMBL/GenBank/DDBJ databases">
        <authorList>
            <person name="Varghese N."/>
            <person name="Submissions S."/>
        </authorList>
    </citation>
    <scope>NUCLEOTIDE SEQUENCE [LARGE SCALE GENOMIC DNA]</scope>
    <source>
        <strain evidence="3">CGMCC 4.6825</strain>
    </source>
</reference>
<dbReference type="Proteomes" id="UP000182841">
    <property type="component" value="Unassembled WGS sequence"/>
</dbReference>
<evidence type="ECO:0000313" key="3">
    <source>
        <dbReference type="Proteomes" id="UP000182841"/>
    </source>
</evidence>
<keyword evidence="1" id="KW-0472">Membrane</keyword>
<evidence type="ECO:0008006" key="4">
    <source>
        <dbReference type="Google" id="ProtNLM"/>
    </source>
</evidence>
<name>A0A1H9T2D6_9ACTN</name>
<feature type="transmembrane region" description="Helical" evidence="1">
    <location>
        <begin position="12"/>
        <end position="33"/>
    </location>
</feature>
<evidence type="ECO:0000256" key="1">
    <source>
        <dbReference type="SAM" id="Phobius"/>
    </source>
</evidence>
<accession>A0A1H9T2D6</accession>
<dbReference type="AlphaFoldDB" id="A0A1H9T2D6"/>
<protein>
    <recommendedName>
        <fullName evidence="4">DUF3311 domain-containing protein</fullName>
    </recommendedName>
</protein>
<proteinExistence type="predicted"/>
<keyword evidence="1" id="KW-0812">Transmembrane</keyword>